<feature type="region of interest" description="Disordered" evidence="1">
    <location>
        <begin position="90"/>
        <end position="110"/>
    </location>
</feature>
<reference evidence="2 3" key="1">
    <citation type="journal article" date="2019" name="Emerg. Microbes Infect.">
        <title>Comprehensive subspecies identification of 175 nontuberculous mycobacteria species based on 7547 genomic profiles.</title>
        <authorList>
            <person name="Matsumoto Y."/>
            <person name="Kinjo T."/>
            <person name="Motooka D."/>
            <person name="Nabeya D."/>
            <person name="Jung N."/>
            <person name="Uechi K."/>
            <person name="Horii T."/>
            <person name="Iida T."/>
            <person name="Fujita J."/>
            <person name="Nakamura S."/>
        </authorList>
    </citation>
    <scope>NUCLEOTIDE SEQUENCE [LARGE SCALE GENOMIC DNA]</scope>
    <source>
        <strain evidence="2 3">JCM 30723</strain>
    </source>
</reference>
<evidence type="ECO:0000313" key="3">
    <source>
        <dbReference type="Proteomes" id="UP000465305"/>
    </source>
</evidence>
<organism evidence="2 3">
    <name type="scientific">Mycolicibacter algericus</name>
    <name type="common">Mycobacterium algericum</name>
    <dbReference type="NCBI Taxonomy" id="1288388"/>
    <lineage>
        <taxon>Bacteria</taxon>
        <taxon>Bacillati</taxon>
        <taxon>Actinomycetota</taxon>
        <taxon>Actinomycetes</taxon>
        <taxon>Mycobacteriales</taxon>
        <taxon>Mycobacteriaceae</taxon>
        <taxon>Mycolicibacter</taxon>
    </lineage>
</organism>
<accession>A0A7I9Y851</accession>
<sequence length="110" mass="11596">MRFYGERFPWSTTEQVADVVSRAGAPGVTNAARSNGGELATSGAHPPAISGARPEAADRIGIGAANRGATTTAAHGRRIPPLRNRLRATTIHRFPPGSNPSNWPRRCVGN</sequence>
<dbReference type="Proteomes" id="UP000465305">
    <property type="component" value="Unassembled WGS sequence"/>
</dbReference>
<name>A0A7I9Y851_MYCAL</name>
<dbReference type="EMBL" id="BLKY01000001">
    <property type="protein sequence ID" value="GFG84824.1"/>
    <property type="molecule type" value="Genomic_DNA"/>
</dbReference>
<feature type="region of interest" description="Disordered" evidence="1">
    <location>
        <begin position="28"/>
        <end position="52"/>
    </location>
</feature>
<dbReference type="AlphaFoldDB" id="A0A7I9Y851"/>
<proteinExistence type="predicted"/>
<evidence type="ECO:0000256" key="1">
    <source>
        <dbReference type="SAM" id="MobiDB-lite"/>
    </source>
</evidence>
<gene>
    <name evidence="2" type="ORF">MALGJ_15000</name>
</gene>
<protein>
    <submittedName>
        <fullName evidence="2">Uncharacterized protein</fullName>
    </submittedName>
</protein>
<comment type="caution">
    <text evidence="2">The sequence shown here is derived from an EMBL/GenBank/DDBJ whole genome shotgun (WGS) entry which is preliminary data.</text>
</comment>
<evidence type="ECO:0000313" key="2">
    <source>
        <dbReference type="EMBL" id="GFG84824.1"/>
    </source>
</evidence>